<keyword evidence="3" id="KW-1185">Reference proteome</keyword>
<evidence type="ECO:0000256" key="1">
    <source>
        <dbReference type="SAM" id="Phobius"/>
    </source>
</evidence>
<feature type="transmembrane region" description="Helical" evidence="1">
    <location>
        <begin position="20"/>
        <end position="44"/>
    </location>
</feature>
<reference evidence="3" key="1">
    <citation type="submission" date="2016-10" db="EMBL/GenBank/DDBJ databases">
        <authorList>
            <person name="Varghese N."/>
            <person name="Submissions S."/>
        </authorList>
    </citation>
    <scope>NUCLEOTIDE SEQUENCE [LARGE SCALE GENOMIC DNA]</scope>
    <source>
        <strain evidence="3">DSM 123</strain>
    </source>
</reference>
<dbReference type="EMBL" id="FODT01000022">
    <property type="protein sequence ID" value="SEP38021.1"/>
    <property type="molecule type" value="Genomic_DNA"/>
</dbReference>
<dbReference type="Proteomes" id="UP000199615">
    <property type="component" value="Unassembled WGS sequence"/>
</dbReference>
<protein>
    <submittedName>
        <fullName evidence="2">Uncharacterized protein</fullName>
    </submittedName>
</protein>
<keyword evidence="1" id="KW-0472">Membrane</keyword>
<gene>
    <name evidence="2" type="ORF">SAMN05444123_1222</name>
</gene>
<dbReference type="RefSeq" id="WP_175557780.1">
    <property type="nucleotide sequence ID" value="NZ_FODT01000022.1"/>
</dbReference>
<evidence type="ECO:0000313" key="3">
    <source>
        <dbReference type="Proteomes" id="UP000199615"/>
    </source>
</evidence>
<name>A0A1H8XE03_9BRAD</name>
<dbReference type="AlphaFoldDB" id="A0A1H8XE03"/>
<keyword evidence="1" id="KW-1133">Transmembrane helix</keyword>
<proteinExistence type="predicted"/>
<evidence type="ECO:0000313" key="2">
    <source>
        <dbReference type="EMBL" id="SEP38021.1"/>
    </source>
</evidence>
<sequence>MSRYPSFAELAEFDMGLAAVVVFVSLVVGGAIVSIVIEQAWLALRRLWKLRKDRSNGR</sequence>
<accession>A0A1H8XE03</accession>
<keyword evidence="1" id="KW-0812">Transmembrane</keyword>
<organism evidence="2 3">
    <name type="scientific">Rhodopseudomonas pseudopalustris</name>
    <dbReference type="NCBI Taxonomy" id="1513892"/>
    <lineage>
        <taxon>Bacteria</taxon>
        <taxon>Pseudomonadati</taxon>
        <taxon>Pseudomonadota</taxon>
        <taxon>Alphaproteobacteria</taxon>
        <taxon>Hyphomicrobiales</taxon>
        <taxon>Nitrobacteraceae</taxon>
        <taxon>Rhodopseudomonas</taxon>
    </lineage>
</organism>